<comment type="function">
    <text evidence="5">May play a key role in the regulation of the intracellular concentration of adenosylhomocysteine.</text>
</comment>
<feature type="binding site" evidence="5 7">
    <location>
        <begin position="294"/>
        <end position="296"/>
    </location>
    <ligand>
        <name>NAD(+)</name>
        <dbReference type="ChEBI" id="CHEBI:57540"/>
    </ligand>
</feature>
<comment type="subcellular location">
    <subcellularLocation>
        <location evidence="5">Cytoplasm</location>
    </subcellularLocation>
</comment>
<organism evidence="11 12">
    <name type="scientific">Candidatus Harrisonbacteria bacterium CG10_big_fil_rev_8_21_14_0_10_49_15</name>
    <dbReference type="NCBI Taxonomy" id="1974587"/>
    <lineage>
        <taxon>Bacteria</taxon>
        <taxon>Candidatus Harrisoniibacteriota</taxon>
    </lineage>
</organism>
<feature type="binding site" evidence="5">
    <location>
        <position position="273"/>
    </location>
    <ligand>
        <name>NAD(+)</name>
        <dbReference type="ChEBI" id="CHEBI:57540"/>
    </ligand>
</feature>
<evidence type="ECO:0000256" key="4">
    <source>
        <dbReference type="ARBA" id="ARBA00023027"/>
    </source>
</evidence>
<evidence type="ECO:0000256" key="7">
    <source>
        <dbReference type="PIRSR" id="PIRSR001109-2"/>
    </source>
</evidence>
<gene>
    <name evidence="5" type="primary">ahcY</name>
    <name evidence="11" type="ORF">COU11_00300</name>
</gene>
<evidence type="ECO:0000256" key="1">
    <source>
        <dbReference type="ARBA" id="ARBA00007122"/>
    </source>
</evidence>
<dbReference type="FunFam" id="3.40.50.720:FF:000004">
    <property type="entry name" value="Adenosylhomocysteinase"/>
    <property type="match status" value="1"/>
</dbReference>
<keyword evidence="4 5" id="KW-0520">NAD</keyword>
<dbReference type="PROSITE" id="PS00738">
    <property type="entry name" value="ADOHCYASE_1"/>
    <property type="match status" value="1"/>
</dbReference>
<dbReference type="UniPathway" id="UPA00314">
    <property type="reaction ID" value="UER00076"/>
</dbReference>
<dbReference type="Gene3D" id="3.40.50.720">
    <property type="entry name" value="NAD(P)-binding Rossmann-like Domain"/>
    <property type="match status" value="1"/>
</dbReference>
<dbReference type="InterPro" id="IPR036291">
    <property type="entry name" value="NAD(P)-bd_dom_sf"/>
</dbReference>
<dbReference type="SUPFAM" id="SSF51735">
    <property type="entry name" value="NAD(P)-binding Rossmann-fold domains"/>
    <property type="match status" value="1"/>
</dbReference>
<dbReference type="PROSITE" id="PS00739">
    <property type="entry name" value="ADOHCYASE_2"/>
    <property type="match status" value="1"/>
</dbReference>
<dbReference type="CDD" id="cd00401">
    <property type="entry name" value="SAHH"/>
    <property type="match status" value="1"/>
</dbReference>
<evidence type="ECO:0000256" key="5">
    <source>
        <dbReference type="HAMAP-Rule" id="MF_00563"/>
    </source>
</evidence>
<comment type="cofactor">
    <cofactor evidence="5 7 8">
        <name>NAD(+)</name>
        <dbReference type="ChEBI" id="CHEBI:57540"/>
    </cofactor>
    <text evidence="5 7 8">Binds 1 NAD(+) per subunit.</text>
</comment>
<feature type="binding site" evidence="5 7">
    <location>
        <position position="238"/>
    </location>
    <ligand>
        <name>NAD(+)</name>
        <dbReference type="ChEBI" id="CHEBI:57540"/>
    </ligand>
</feature>
<dbReference type="GO" id="GO:0033353">
    <property type="term" value="P:S-adenosylmethionine cycle"/>
    <property type="evidence" value="ECO:0007669"/>
    <property type="project" value="TreeGrafter"/>
</dbReference>
<dbReference type="Gene3D" id="3.40.50.1480">
    <property type="entry name" value="Adenosylhomocysteinase-like"/>
    <property type="match status" value="1"/>
</dbReference>
<feature type="binding site" evidence="5 6">
    <location>
        <position position="151"/>
    </location>
    <ligand>
        <name>substrate</name>
    </ligand>
</feature>
<dbReference type="SUPFAM" id="SSF52283">
    <property type="entry name" value="Formate/glycerate dehydrogenase catalytic domain-like"/>
    <property type="match status" value="1"/>
</dbReference>
<proteinExistence type="inferred from homology"/>
<dbReference type="GO" id="GO:0071269">
    <property type="term" value="P:L-homocysteine biosynthetic process"/>
    <property type="evidence" value="ECO:0007669"/>
    <property type="project" value="UniProtKB-UniRule"/>
</dbReference>
<dbReference type="InterPro" id="IPR042172">
    <property type="entry name" value="Adenosylhomocyst_ase-like_sf"/>
</dbReference>
<comment type="caution">
    <text evidence="11">The sequence shown here is derived from an EMBL/GenBank/DDBJ whole genome shotgun (WGS) entry which is preliminary data.</text>
</comment>
<comment type="catalytic activity">
    <reaction evidence="5 8">
        <text>S-adenosyl-L-homocysteine + H2O = L-homocysteine + adenosine</text>
        <dbReference type="Rhea" id="RHEA:21708"/>
        <dbReference type="ChEBI" id="CHEBI:15377"/>
        <dbReference type="ChEBI" id="CHEBI:16335"/>
        <dbReference type="ChEBI" id="CHEBI:57856"/>
        <dbReference type="ChEBI" id="CHEBI:58199"/>
        <dbReference type="EC" id="3.13.2.1"/>
    </reaction>
</comment>
<dbReference type="HAMAP" id="MF_00563">
    <property type="entry name" value="AdoHcyase"/>
    <property type="match status" value="1"/>
</dbReference>
<dbReference type="NCBIfam" id="TIGR00936">
    <property type="entry name" value="ahcY"/>
    <property type="match status" value="1"/>
</dbReference>
<comment type="similarity">
    <text evidence="1 5 9">Belongs to the adenosylhomocysteinase family.</text>
</comment>
<keyword evidence="2 5" id="KW-0554">One-carbon metabolism</keyword>
<evidence type="ECO:0000259" key="10">
    <source>
        <dbReference type="SMART" id="SM00997"/>
    </source>
</evidence>
<keyword evidence="3 5" id="KW-0378">Hydrolase</keyword>
<dbReference type="GO" id="GO:0005829">
    <property type="term" value="C:cytosol"/>
    <property type="evidence" value="ECO:0007669"/>
    <property type="project" value="TreeGrafter"/>
</dbReference>
<dbReference type="GO" id="GO:0004013">
    <property type="term" value="F:adenosylhomocysteinase activity"/>
    <property type="evidence" value="ECO:0007669"/>
    <property type="project" value="UniProtKB-UniRule"/>
</dbReference>
<feature type="binding site" evidence="5">
    <location>
        <position position="186"/>
    </location>
    <ligand>
        <name>NAD(+)</name>
        <dbReference type="ChEBI" id="CHEBI:57540"/>
    </ligand>
</feature>
<feature type="binding site" evidence="5 6">
    <location>
        <position position="54"/>
    </location>
    <ligand>
        <name>substrate</name>
    </ligand>
</feature>
<feature type="binding site" evidence="5 6">
    <location>
        <position position="126"/>
    </location>
    <ligand>
        <name>substrate</name>
    </ligand>
</feature>
<feature type="binding site" evidence="5 7">
    <location>
        <position position="345"/>
    </location>
    <ligand>
        <name>NAD(+)</name>
        <dbReference type="ChEBI" id="CHEBI:57540"/>
    </ligand>
</feature>
<evidence type="ECO:0000256" key="6">
    <source>
        <dbReference type="PIRSR" id="PIRSR001109-1"/>
    </source>
</evidence>
<protein>
    <recommendedName>
        <fullName evidence="5">Adenosylhomocysteinase</fullName>
        <ecNumber evidence="5">3.13.2.1</ecNumber>
    </recommendedName>
    <alternativeName>
        <fullName evidence="5">S-adenosyl-L-homocysteine hydrolase</fullName>
        <shortName evidence="5">AdoHcyase</shortName>
    </alternativeName>
</protein>
<feature type="binding site" evidence="7">
    <location>
        <begin position="217"/>
        <end position="222"/>
    </location>
    <ligand>
        <name>NAD(+)</name>
        <dbReference type="ChEBI" id="CHEBI:57540"/>
    </ligand>
</feature>
<evidence type="ECO:0000256" key="9">
    <source>
        <dbReference type="RuleBase" id="RU004166"/>
    </source>
</evidence>
<evidence type="ECO:0000313" key="12">
    <source>
        <dbReference type="Proteomes" id="UP000229526"/>
    </source>
</evidence>
<accession>A0A2H0UNV1</accession>
<feature type="binding site" evidence="5 7">
    <location>
        <begin position="152"/>
        <end position="154"/>
    </location>
    <ligand>
        <name>NAD(+)</name>
        <dbReference type="ChEBI" id="CHEBI:57540"/>
    </ligand>
</feature>
<evidence type="ECO:0000256" key="2">
    <source>
        <dbReference type="ARBA" id="ARBA00022563"/>
    </source>
</evidence>
<dbReference type="InterPro" id="IPR000043">
    <property type="entry name" value="Adenosylhomocysteinase-like"/>
</dbReference>
<dbReference type="PIRSF" id="PIRSF001109">
    <property type="entry name" value="Ad_hcy_hydrolase"/>
    <property type="match status" value="1"/>
</dbReference>
<dbReference type="EC" id="3.13.2.1" evidence="5"/>
<dbReference type="InterPro" id="IPR020082">
    <property type="entry name" value="S-Ado-L-homoCys_hydrolase_CS"/>
</dbReference>
<dbReference type="PANTHER" id="PTHR23420">
    <property type="entry name" value="ADENOSYLHOMOCYSTEINASE"/>
    <property type="match status" value="1"/>
</dbReference>
<dbReference type="PANTHER" id="PTHR23420:SF0">
    <property type="entry name" value="ADENOSYLHOMOCYSTEINASE"/>
    <property type="match status" value="1"/>
</dbReference>
<evidence type="ECO:0000256" key="3">
    <source>
        <dbReference type="ARBA" id="ARBA00022801"/>
    </source>
</evidence>
<evidence type="ECO:0000256" key="8">
    <source>
        <dbReference type="RuleBase" id="RU000548"/>
    </source>
</evidence>
<feature type="domain" description="S-adenosyl-L-homocysteine hydrolase NAD binding" evidence="10">
    <location>
        <begin position="186"/>
        <end position="351"/>
    </location>
</feature>
<dbReference type="GO" id="GO:0006730">
    <property type="term" value="P:one-carbon metabolic process"/>
    <property type="evidence" value="ECO:0007669"/>
    <property type="project" value="UniProtKB-UniRule"/>
</dbReference>
<feature type="binding site" evidence="5 6">
    <location>
        <position position="181"/>
    </location>
    <ligand>
        <name>substrate</name>
    </ligand>
</feature>
<feature type="binding site" evidence="5">
    <location>
        <begin position="215"/>
        <end position="220"/>
    </location>
    <ligand>
        <name>NAD(+)</name>
        <dbReference type="ChEBI" id="CHEBI:57540"/>
    </ligand>
</feature>
<dbReference type="InterPro" id="IPR015878">
    <property type="entry name" value="Ado_hCys_hydrolase_NAD-bd"/>
</dbReference>
<dbReference type="SMART" id="SM00996">
    <property type="entry name" value="AdoHcyase"/>
    <property type="match status" value="1"/>
</dbReference>
<reference evidence="12" key="1">
    <citation type="submission" date="2017-09" db="EMBL/GenBank/DDBJ databases">
        <title>Depth-based differentiation of microbial function through sediment-hosted aquifers and enrichment of novel symbionts in the deep terrestrial subsurface.</title>
        <authorList>
            <person name="Probst A.J."/>
            <person name="Ladd B."/>
            <person name="Jarett J.K."/>
            <person name="Geller-Mcgrath D.E."/>
            <person name="Sieber C.M.K."/>
            <person name="Emerson J.B."/>
            <person name="Anantharaman K."/>
            <person name="Thomas B.C."/>
            <person name="Malmstrom R."/>
            <person name="Stieglmeier M."/>
            <person name="Klingl A."/>
            <person name="Woyke T."/>
            <person name="Ryan C.M."/>
            <person name="Banfield J.F."/>
        </authorList>
    </citation>
    <scope>NUCLEOTIDE SEQUENCE [LARGE SCALE GENOMIC DNA]</scope>
</reference>
<feature type="binding site" evidence="5 6">
    <location>
        <position position="185"/>
    </location>
    <ligand>
        <name>substrate</name>
    </ligand>
</feature>
<dbReference type="AlphaFoldDB" id="A0A2H0UNV1"/>
<keyword evidence="5" id="KW-0963">Cytoplasm</keyword>
<dbReference type="Pfam" id="PF00670">
    <property type="entry name" value="AdoHcyase_NAD"/>
    <property type="match status" value="1"/>
</dbReference>
<dbReference type="EMBL" id="PFBD01000002">
    <property type="protein sequence ID" value="PIR87445.1"/>
    <property type="molecule type" value="Genomic_DNA"/>
</dbReference>
<sequence>MKKSDIKDKSLAASGKKRIEWAAHDMPVLAAVRERFAKEKPFKGLRMSCCLHVTAETANLMRALHAGGADVLLCASNPLSTQDDVAASLVKDYGISVFARKGENREVFFSHLQTAIEHRPQITMDDGADLISTVHKKYPDQVSEIIGSMEETTTGVIRLRAMAQEGALKIPVVAVNDAKTKNMFDNRYGTGQSTLDGIIRATDVLLAGKNFVVAGYGWCGRGLAMRARGAGARVIVTEIDPVKALEAAMDGFEVLAMKEAAAVGDVFCTVTGNINVIRKEHFLVMKDGAIVSNSGHFDVEVGVADLKKLAVRVEKGVRNQVDAYVLRAQKKEKRIYLLSDGRLVNLAAAEGHPASVMDMSFSTQALAAEWVLKNQKKLEPRVYEVDQKIEEYVATLKLKSMGVSIDKLTAQQKAYLAGWEEGT</sequence>
<dbReference type="NCBIfam" id="NF004005">
    <property type="entry name" value="PRK05476.2-3"/>
    <property type="match status" value="1"/>
</dbReference>
<comment type="pathway">
    <text evidence="5 8">Amino-acid biosynthesis; L-homocysteine biosynthesis; L-homocysteine from S-adenosyl-L-homocysteine: step 1/1.</text>
</comment>
<name>A0A2H0UNV1_9BACT</name>
<feature type="binding site" evidence="7">
    <location>
        <position position="352"/>
    </location>
    <ligand>
        <name>NAD(+)</name>
        <dbReference type="ChEBI" id="CHEBI:57540"/>
    </ligand>
</feature>
<dbReference type="Proteomes" id="UP000229526">
    <property type="component" value="Unassembled WGS sequence"/>
</dbReference>
<dbReference type="Pfam" id="PF05221">
    <property type="entry name" value="AdoHcyase"/>
    <property type="match status" value="1"/>
</dbReference>
<evidence type="ECO:0000313" key="11">
    <source>
        <dbReference type="EMBL" id="PIR87445.1"/>
    </source>
</evidence>
<dbReference type="SMART" id="SM00997">
    <property type="entry name" value="AdoHcyase_NAD"/>
    <property type="match status" value="1"/>
</dbReference>